<name>A0A7G2CAC0_9TRYP</name>
<evidence type="ECO:0000256" key="1">
    <source>
        <dbReference type="SAM" id="Coils"/>
    </source>
</evidence>
<dbReference type="EMBL" id="LR877149">
    <property type="protein sequence ID" value="CAD2215703.1"/>
    <property type="molecule type" value="Genomic_DNA"/>
</dbReference>
<dbReference type="VEuPathDB" id="TriTrypDB:ADEAN_000315800"/>
<feature type="coiled-coil region" evidence="1">
    <location>
        <begin position="44"/>
        <end position="78"/>
    </location>
</feature>
<organism evidence="3 4">
    <name type="scientific">Angomonas deanei</name>
    <dbReference type="NCBI Taxonomy" id="59799"/>
    <lineage>
        <taxon>Eukaryota</taxon>
        <taxon>Discoba</taxon>
        <taxon>Euglenozoa</taxon>
        <taxon>Kinetoplastea</taxon>
        <taxon>Metakinetoplastina</taxon>
        <taxon>Trypanosomatida</taxon>
        <taxon>Trypanosomatidae</taxon>
        <taxon>Strigomonadinae</taxon>
        <taxon>Angomonas</taxon>
    </lineage>
</organism>
<accession>A0A7G2CAC0</accession>
<proteinExistence type="predicted"/>
<feature type="region of interest" description="Disordered" evidence="2">
    <location>
        <begin position="118"/>
        <end position="152"/>
    </location>
</feature>
<keyword evidence="1" id="KW-0175">Coiled coil</keyword>
<protein>
    <submittedName>
        <fullName evidence="3">Uncharacterized protein</fullName>
    </submittedName>
</protein>
<gene>
    <name evidence="3" type="ORF">ADEAN_000315800</name>
</gene>
<evidence type="ECO:0000256" key="2">
    <source>
        <dbReference type="SAM" id="MobiDB-lite"/>
    </source>
</evidence>
<dbReference type="Proteomes" id="UP000515908">
    <property type="component" value="Chromosome 05"/>
</dbReference>
<sequence length="349" mass="40259">MHCQEHTVTLLLQHVLPQLAALQGQRAIDQETVQLLLRDKQLKEERHRVERAEEREELSALREEVRQLRAMTRTLQEELLSVREIPAPVPAVTVDPHAPLLLEIKKLRRQWEEVQSGWRSQLQEEEESSSSSSEERYRKVSPSPPRGTLATMTPQRARFHWSGRVQPSNHKNKKGDVLLFEEMRYGEAGTDRWTPQRSPHHHHHELSFRWLTPSQITTTRKGIYHLTCTVVERRTAPPRQDFPYLSIYVSYKDDRHALGGRVALLSPSHAGASYLLLHNSSNHNEYGTSPTKGSPNALLRRAECCAPFLYVSHTISEYVYLLEGATVEVRAQRRGEHVEEGFLEVEYVV</sequence>
<dbReference type="AlphaFoldDB" id="A0A7G2CAC0"/>
<reference evidence="3 4" key="1">
    <citation type="submission" date="2020-08" db="EMBL/GenBank/DDBJ databases">
        <authorList>
            <person name="Newling K."/>
            <person name="Davey J."/>
            <person name="Forrester S."/>
        </authorList>
    </citation>
    <scope>NUCLEOTIDE SEQUENCE [LARGE SCALE GENOMIC DNA]</scope>
    <source>
        <strain evidence="4">Crithidia deanei Carvalho (ATCC PRA-265)</strain>
    </source>
</reference>
<evidence type="ECO:0000313" key="4">
    <source>
        <dbReference type="Proteomes" id="UP000515908"/>
    </source>
</evidence>
<evidence type="ECO:0000313" key="3">
    <source>
        <dbReference type="EMBL" id="CAD2215703.1"/>
    </source>
</evidence>
<keyword evidence="4" id="KW-1185">Reference proteome</keyword>